<reference evidence="1 2" key="1">
    <citation type="submission" date="2024-06" db="EMBL/GenBank/DDBJ databases">
        <title>Chitinophaga defluvii sp. nov., isolated from municipal sewage.</title>
        <authorList>
            <person name="Zhang L."/>
        </authorList>
    </citation>
    <scope>NUCLEOTIDE SEQUENCE [LARGE SCALE GENOMIC DNA]</scope>
    <source>
        <strain evidence="1 2">H8</strain>
    </source>
</reference>
<dbReference type="InterPro" id="IPR010667">
    <property type="entry name" value="Phage_T4_Gp19"/>
</dbReference>
<dbReference type="InterPro" id="IPR011747">
    <property type="entry name" value="CHP02241"/>
</dbReference>
<accession>A0ABV2T2T4</accession>
<dbReference type="RefSeq" id="WP_354659984.1">
    <property type="nucleotide sequence ID" value="NZ_JBEXAC010000001.1"/>
</dbReference>
<evidence type="ECO:0000313" key="1">
    <source>
        <dbReference type="EMBL" id="MET6997346.1"/>
    </source>
</evidence>
<dbReference type="EMBL" id="JBEXAC010000001">
    <property type="protein sequence ID" value="MET6997346.1"/>
    <property type="molecule type" value="Genomic_DNA"/>
</dbReference>
<evidence type="ECO:0000313" key="2">
    <source>
        <dbReference type="Proteomes" id="UP001549749"/>
    </source>
</evidence>
<organism evidence="1 2">
    <name type="scientific">Chitinophaga defluvii</name>
    <dbReference type="NCBI Taxonomy" id="3163343"/>
    <lineage>
        <taxon>Bacteria</taxon>
        <taxon>Pseudomonadati</taxon>
        <taxon>Bacteroidota</taxon>
        <taxon>Chitinophagia</taxon>
        <taxon>Chitinophagales</taxon>
        <taxon>Chitinophagaceae</taxon>
        <taxon>Chitinophaga</taxon>
    </lineage>
</organism>
<dbReference type="Pfam" id="PF06841">
    <property type="entry name" value="Phage_T4_gp19"/>
    <property type="match status" value="1"/>
</dbReference>
<dbReference type="NCBIfam" id="TIGR02241">
    <property type="entry name" value="conserved hypothetical phage tail region protein"/>
    <property type="match status" value="1"/>
</dbReference>
<gene>
    <name evidence="1" type="ORF">ABR189_08185</name>
</gene>
<comment type="caution">
    <text evidence="1">The sequence shown here is derived from an EMBL/GenBank/DDBJ whole genome shotgun (WGS) entry which is preliminary data.</text>
</comment>
<name>A0ABV2T2T4_9BACT</name>
<keyword evidence="2" id="KW-1185">Reference proteome</keyword>
<dbReference type="PANTHER" id="PTHR38009">
    <property type="entry name" value="CONSERVED HYPOTHETICAL PHAGE TAIL PROTEIN"/>
    <property type="match status" value="1"/>
</dbReference>
<proteinExistence type="predicted"/>
<dbReference type="Proteomes" id="UP001549749">
    <property type="component" value="Unassembled WGS sequence"/>
</dbReference>
<protein>
    <submittedName>
        <fullName evidence="1">Phage tail protein</fullName>
    </submittedName>
</protein>
<sequence>MESKLYPPVGFHFDVTFGFRSKVANDMYFQSVSGLNYSLQTDTLKEGGENRFEHVIPVRNKCSDLVLRRGIFKSGDTQITEWCLQAFNNFEFSPVDIVINLLNEQHKPLMTWNVHHAWPKSWKVADLNADKGEILIETFELNYNYFTFK</sequence>
<dbReference type="PANTHER" id="PTHR38009:SF1">
    <property type="entry name" value="CONSERVED HYPOTHETICAL PHAGE TAIL PROTEIN"/>
    <property type="match status" value="1"/>
</dbReference>